<dbReference type="Proteomes" id="UP001162741">
    <property type="component" value="Chromosome"/>
</dbReference>
<name>A0ABY6J6H7_9BACT</name>
<evidence type="ECO:0000313" key="2">
    <source>
        <dbReference type="Proteomes" id="UP001162741"/>
    </source>
</evidence>
<dbReference type="EMBL" id="CP107006">
    <property type="protein sequence ID" value="UYQ93899.1"/>
    <property type="molecule type" value="Genomic_DNA"/>
</dbReference>
<accession>A0ABY6J6H7</accession>
<proteinExistence type="predicted"/>
<gene>
    <name evidence="1" type="ORF">MKQ68_02160</name>
</gene>
<organism evidence="1 2">
    <name type="scientific">Chitinophaga horti</name>
    <dbReference type="NCBI Taxonomy" id="2920382"/>
    <lineage>
        <taxon>Bacteria</taxon>
        <taxon>Pseudomonadati</taxon>
        <taxon>Bacteroidota</taxon>
        <taxon>Chitinophagia</taxon>
        <taxon>Chitinophagales</taxon>
        <taxon>Chitinophagaceae</taxon>
        <taxon>Chitinophaga</taxon>
    </lineage>
</organism>
<reference evidence="1" key="1">
    <citation type="submission" date="2022-10" db="EMBL/GenBank/DDBJ databases">
        <title>Chitinophaga sp. nov., isolated from soil.</title>
        <authorList>
            <person name="Jeon C.O."/>
        </authorList>
    </citation>
    <scope>NUCLEOTIDE SEQUENCE</scope>
    <source>
        <strain evidence="1">R8</strain>
    </source>
</reference>
<dbReference type="InterPro" id="IPR046525">
    <property type="entry name" value="DUF6702"/>
</dbReference>
<sequence>MGLLFCKWLLPLYLHPFYVSVTEIKHNPGKQRLEVSCRIFADDFENTLKKNYNTTFDIIKPTNRRLVDSLAGDYIKKHLVLQADGKPVNLRYLGYEIQEDAAWCYLEAPAGATLNKLRLKDDLLFESHESQINMVHVIVKNERKSTKLDNPKADAEFNF</sequence>
<protein>
    <submittedName>
        <fullName evidence="1">Uncharacterized protein</fullName>
    </submittedName>
</protein>
<keyword evidence="2" id="KW-1185">Reference proteome</keyword>
<evidence type="ECO:0000313" key="1">
    <source>
        <dbReference type="EMBL" id="UYQ93899.1"/>
    </source>
</evidence>
<dbReference type="Pfam" id="PF20420">
    <property type="entry name" value="DUF6702"/>
    <property type="match status" value="1"/>
</dbReference>
<dbReference type="RefSeq" id="WP_264281882.1">
    <property type="nucleotide sequence ID" value="NZ_CP107006.1"/>
</dbReference>